<dbReference type="Proteomes" id="UP001259832">
    <property type="component" value="Unassembled WGS sequence"/>
</dbReference>
<name>A0AAD9GW46_9STRA</name>
<dbReference type="EMBL" id="JASMQC010000004">
    <property type="protein sequence ID" value="KAK1945645.1"/>
    <property type="molecule type" value="Genomic_DNA"/>
</dbReference>
<accession>A0AAD9GW46</accession>
<sequence length="83" mass="7937">MTTSVESVNVVEGVAGQAEVEQRAATDAVEAATGAVEAASTAPGPPEDGAVQPGTSELLVAILTATDMAEAVAAAVGAAIAET</sequence>
<comment type="caution">
    <text evidence="2">The sequence shown here is derived from an EMBL/GenBank/DDBJ whole genome shotgun (WGS) entry which is preliminary data.</text>
</comment>
<protein>
    <submittedName>
        <fullName evidence="2">Uncharacterized protein</fullName>
    </submittedName>
</protein>
<feature type="compositionally biased region" description="Low complexity" evidence="1">
    <location>
        <begin position="19"/>
        <end position="42"/>
    </location>
</feature>
<reference evidence="2" key="1">
    <citation type="submission" date="2023-08" db="EMBL/GenBank/DDBJ databases">
        <title>Reference Genome Resource for the Citrus Pathogen Phytophthora citrophthora.</title>
        <authorList>
            <person name="Moller H."/>
            <person name="Coetzee B."/>
            <person name="Rose L.J."/>
            <person name="Van Niekerk J.M."/>
        </authorList>
    </citation>
    <scope>NUCLEOTIDE SEQUENCE</scope>
    <source>
        <strain evidence="2">STE-U-9442</strain>
    </source>
</reference>
<dbReference type="AlphaFoldDB" id="A0AAD9GW46"/>
<evidence type="ECO:0000313" key="2">
    <source>
        <dbReference type="EMBL" id="KAK1945645.1"/>
    </source>
</evidence>
<gene>
    <name evidence="2" type="ORF">P3T76_002693</name>
</gene>
<evidence type="ECO:0000313" key="3">
    <source>
        <dbReference type="Proteomes" id="UP001259832"/>
    </source>
</evidence>
<feature type="region of interest" description="Disordered" evidence="1">
    <location>
        <begin position="19"/>
        <end position="53"/>
    </location>
</feature>
<proteinExistence type="predicted"/>
<evidence type="ECO:0000256" key="1">
    <source>
        <dbReference type="SAM" id="MobiDB-lite"/>
    </source>
</evidence>
<organism evidence="2 3">
    <name type="scientific">Phytophthora citrophthora</name>
    <dbReference type="NCBI Taxonomy" id="4793"/>
    <lineage>
        <taxon>Eukaryota</taxon>
        <taxon>Sar</taxon>
        <taxon>Stramenopiles</taxon>
        <taxon>Oomycota</taxon>
        <taxon>Peronosporomycetes</taxon>
        <taxon>Peronosporales</taxon>
        <taxon>Peronosporaceae</taxon>
        <taxon>Phytophthora</taxon>
    </lineage>
</organism>
<keyword evidence="3" id="KW-1185">Reference proteome</keyword>